<keyword evidence="3" id="KW-1185">Reference proteome</keyword>
<evidence type="ECO:0000313" key="3">
    <source>
        <dbReference type="Proteomes" id="UP001066276"/>
    </source>
</evidence>
<comment type="caution">
    <text evidence="2">The sequence shown here is derived from an EMBL/GenBank/DDBJ whole genome shotgun (WGS) entry which is preliminary data.</text>
</comment>
<accession>A0AAV7WK24</accession>
<evidence type="ECO:0000313" key="2">
    <source>
        <dbReference type="EMBL" id="KAJ1213658.1"/>
    </source>
</evidence>
<gene>
    <name evidence="2" type="ORF">NDU88_001290</name>
</gene>
<dbReference type="AlphaFoldDB" id="A0AAV7WK24"/>
<feature type="compositionally biased region" description="Low complexity" evidence="1">
    <location>
        <begin position="72"/>
        <end position="86"/>
    </location>
</feature>
<dbReference type="Proteomes" id="UP001066276">
    <property type="component" value="Chromosome 1_1"/>
</dbReference>
<evidence type="ECO:0000256" key="1">
    <source>
        <dbReference type="SAM" id="MobiDB-lite"/>
    </source>
</evidence>
<proteinExistence type="predicted"/>
<feature type="compositionally biased region" description="Basic and acidic residues" evidence="1">
    <location>
        <begin position="46"/>
        <end position="71"/>
    </location>
</feature>
<organism evidence="2 3">
    <name type="scientific">Pleurodeles waltl</name>
    <name type="common">Iberian ribbed newt</name>
    <dbReference type="NCBI Taxonomy" id="8319"/>
    <lineage>
        <taxon>Eukaryota</taxon>
        <taxon>Metazoa</taxon>
        <taxon>Chordata</taxon>
        <taxon>Craniata</taxon>
        <taxon>Vertebrata</taxon>
        <taxon>Euteleostomi</taxon>
        <taxon>Amphibia</taxon>
        <taxon>Batrachia</taxon>
        <taxon>Caudata</taxon>
        <taxon>Salamandroidea</taxon>
        <taxon>Salamandridae</taxon>
        <taxon>Pleurodelinae</taxon>
        <taxon>Pleurodeles</taxon>
    </lineage>
</organism>
<dbReference type="EMBL" id="JANPWB010000001">
    <property type="protein sequence ID" value="KAJ1213658.1"/>
    <property type="molecule type" value="Genomic_DNA"/>
</dbReference>
<protein>
    <submittedName>
        <fullName evidence="2">Uncharacterized protein</fullName>
    </submittedName>
</protein>
<feature type="region of interest" description="Disordered" evidence="1">
    <location>
        <begin position="1"/>
        <end position="92"/>
    </location>
</feature>
<name>A0AAV7WK24_PLEWA</name>
<sequence>MRKIRRTPGLIFKSPDWSRNQDSCGPDTETRIAGPGEHTNEPAMLQEKRGQARPLEEKKEEDGISGRKNEDPQQPLPTSHPSTTPLRLYKEQ</sequence>
<reference evidence="2" key="1">
    <citation type="journal article" date="2022" name="bioRxiv">
        <title>Sequencing and chromosome-scale assembly of the giantPleurodeles waltlgenome.</title>
        <authorList>
            <person name="Brown T."/>
            <person name="Elewa A."/>
            <person name="Iarovenko S."/>
            <person name="Subramanian E."/>
            <person name="Araus A.J."/>
            <person name="Petzold A."/>
            <person name="Susuki M."/>
            <person name="Suzuki K.-i.T."/>
            <person name="Hayashi T."/>
            <person name="Toyoda A."/>
            <person name="Oliveira C."/>
            <person name="Osipova E."/>
            <person name="Leigh N.D."/>
            <person name="Simon A."/>
            <person name="Yun M.H."/>
        </authorList>
    </citation>
    <scope>NUCLEOTIDE SEQUENCE</scope>
    <source>
        <strain evidence="2">20211129_DDA</strain>
        <tissue evidence="2">Liver</tissue>
    </source>
</reference>